<dbReference type="InterPro" id="IPR001906">
    <property type="entry name" value="Terpene_synth_N"/>
</dbReference>
<dbReference type="InterPro" id="IPR008930">
    <property type="entry name" value="Terpenoid_cyclase/PrenylTrfase"/>
</dbReference>
<dbReference type="SUPFAM" id="SSF48239">
    <property type="entry name" value="Terpenoid cyclases/Protein prenyltransferases"/>
    <property type="match status" value="1"/>
</dbReference>
<dbReference type="InterPro" id="IPR005630">
    <property type="entry name" value="Terpene_synthase_metal-bd"/>
</dbReference>
<dbReference type="CDD" id="cd00684">
    <property type="entry name" value="Terpene_cyclase_plant_C1"/>
    <property type="match status" value="1"/>
</dbReference>
<evidence type="ECO:0000256" key="2">
    <source>
        <dbReference type="ARBA" id="ARBA00001946"/>
    </source>
</evidence>
<dbReference type="Proteomes" id="UP001187192">
    <property type="component" value="Unassembled WGS sequence"/>
</dbReference>
<evidence type="ECO:0000256" key="6">
    <source>
        <dbReference type="ARBA" id="ARBA00023239"/>
    </source>
</evidence>
<evidence type="ECO:0000256" key="5">
    <source>
        <dbReference type="ARBA" id="ARBA00022842"/>
    </source>
</evidence>
<dbReference type="InterPro" id="IPR044814">
    <property type="entry name" value="Terpene_cyclase_plant_C1"/>
</dbReference>
<proteinExistence type="predicted"/>
<evidence type="ECO:0000313" key="10">
    <source>
        <dbReference type="Proteomes" id="UP001187192"/>
    </source>
</evidence>
<dbReference type="GO" id="GO:0010333">
    <property type="term" value="F:terpene synthase activity"/>
    <property type="evidence" value="ECO:0007669"/>
    <property type="project" value="InterPro"/>
</dbReference>
<dbReference type="PANTHER" id="PTHR31225">
    <property type="entry name" value="OS04G0344100 PROTEIN-RELATED"/>
    <property type="match status" value="1"/>
</dbReference>
<keyword evidence="4" id="KW-0479">Metal-binding</keyword>
<dbReference type="FunFam" id="1.10.600.10:FF:000007">
    <property type="entry name" value="Isoprene synthase, chloroplastic"/>
    <property type="match status" value="1"/>
</dbReference>
<keyword evidence="5" id="KW-0460">Magnesium</keyword>
<dbReference type="SUPFAM" id="SSF48576">
    <property type="entry name" value="Terpenoid synthases"/>
    <property type="match status" value="1"/>
</dbReference>
<dbReference type="EMBL" id="BTGU01000032">
    <property type="protein sequence ID" value="GMN49739.1"/>
    <property type="molecule type" value="Genomic_DNA"/>
</dbReference>
<comment type="caution">
    <text evidence="9">The sequence shown here is derived from an EMBL/GenBank/DDBJ whole genome shotgun (WGS) entry which is preliminary data.</text>
</comment>
<evidence type="ECO:0000313" key="9">
    <source>
        <dbReference type="EMBL" id="GMN49739.1"/>
    </source>
</evidence>
<comment type="cofactor">
    <cofactor evidence="2">
        <name>Mg(2+)</name>
        <dbReference type="ChEBI" id="CHEBI:18420"/>
    </cofactor>
</comment>
<dbReference type="PANTHER" id="PTHR31225:SF0">
    <property type="entry name" value="S-(+)-LINALOOL SYNTHASE, CHLOROPLASTIC"/>
    <property type="match status" value="1"/>
</dbReference>
<dbReference type="InterPro" id="IPR036965">
    <property type="entry name" value="Terpene_synth_N_sf"/>
</dbReference>
<dbReference type="Gene3D" id="1.10.600.10">
    <property type="entry name" value="Farnesyl Diphosphate Synthase"/>
    <property type="match status" value="1"/>
</dbReference>
<feature type="domain" description="Terpene synthase N-terminal" evidence="7">
    <location>
        <begin position="70"/>
        <end position="209"/>
    </location>
</feature>
<feature type="domain" description="Terpene synthase metal-binding" evidence="8">
    <location>
        <begin position="285"/>
        <end position="523"/>
    </location>
</feature>
<protein>
    <recommendedName>
        <fullName evidence="11">Linalool synthase</fullName>
    </recommendedName>
</protein>
<name>A0AA88A5D9_FICCA</name>
<keyword evidence="6" id="KW-0456">Lyase</keyword>
<evidence type="ECO:0000256" key="4">
    <source>
        <dbReference type="ARBA" id="ARBA00022723"/>
    </source>
</evidence>
<dbReference type="Gene3D" id="1.50.10.130">
    <property type="entry name" value="Terpene synthase, N-terminal domain"/>
    <property type="match status" value="1"/>
</dbReference>
<comment type="pathway">
    <text evidence="3">Secondary metabolite biosynthesis; terpenoid biosynthesis.</text>
</comment>
<dbReference type="Pfam" id="PF03936">
    <property type="entry name" value="Terpene_synth_C"/>
    <property type="match status" value="1"/>
</dbReference>
<evidence type="ECO:0000256" key="3">
    <source>
        <dbReference type="ARBA" id="ARBA00004721"/>
    </source>
</evidence>
<sequence>MALSSYAGAFSASFQYPSTSQPKIPRIANSNLKNYGLVTKQPVLGSSQNWNITPFENLKDQYLSKYPSYNEDVDVLRHVISEAGKDPSEGLKVVDAIQRLGIDYLFEEEIEEILQNQYILFDHYSDKEQNEDLCDAALRFRLLRQQGYYVPADVFKKFKDERGNFKISLTEDIDGLMGLYEASHLSIDGEDVLDEAKLLSGQLLTTSMTFLGHHRARVVANTLENPCHKSLAKFTAAKNLFGSSTTFHSDNGWIKMLQDLAKVEFDQVQSLHRREILQISRWWREIGLAKELTFARDQPLKWYIWSMACLTDPSLSQHRVELTKPISFIYIIDDIFDVYGTLDELTLFTEAVKRWDSAAIEKLPHCMKICFNALDNLTNEISHKVYSKHGWDPLHSLRKTWATLCDAFLVEAKWFASGQVPKAEEYLRNGVVSSGVHVVLVHIFFLLGQSITQETVEFLDNMPGIITSTAAILRLWDDLGSAKDENQEGNDGSYVECYIKERPGSSIEEAQENIIERISDAWKCLSKECLVSPNRPLPATFVKASLNLARIVPLMYSYDDNQRLPILEQLMKSMFYESVPMKHPVTELDILA</sequence>
<dbReference type="InterPro" id="IPR008949">
    <property type="entry name" value="Isoprenoid_synthase_dom_sf"/>
</dbReference>
<evidence type="ECO:0008006" key="11">
    <source>
        <dbReference type="Google" id="ProtNLM"/>
    </source>
</evidence>
<reference evidence="9" key="1">
    <citation type="submission" date="2023-07" db="EMBL/GenBank/DDBJ databases">
        <title>draft genome sequence of fig (Ficus carica).</title>
        <authorList>
            <person name="Takahashi T."/>
            <person name="Nishimura K."/>
        </authorList>
    </citation>
    <scope>NUCLEOTIDE SEQUENCE</scope>
</reference>
<gene>
    <name evidence="9" type="ORF">TIFTF001_018906</name>
</gene>
<dbReference type="InterPro" id="IPR050148">
    <property type="entry name" value="Terpene_synthase-like"/>
</dbReference>
<evidence type="ECO:0000259" key="7">
    <source>
        <dbReference type="Pfam" id="PF01397"/>
    </source>
</evidence>
<evidence type="ECO:0000259" key="8">
    <source>
        <dbReference type="Pfam" id="PF03936"/>
    </source>
</evidence>
<dbReference type="Pfam" id="PF01397">
    <property type="entry name" value="Terpene_synth"/>
    <property type="match status" value="1"/>
</dbReference>
<dbReference type="InterPro" id="IPR034741">
    <property type="entry name" value="Terpene_cyclase-like_1_C"/>
</dbReference>
<dbReference type="AlphaFoldDB" id="A0AA88A5D9"/>
<dbReference type="SFLD" id="SFLDG01019">
    <property type="entry name" value="Terpene_Cyclase_Like_1_C_Termi"/>
    <property type="match status" value="1"/>
</dbReference>
<accession>A0AA88A5D9</accession>
<comment type="cofactor">
    <cofactor evidence="1">
        <name>Mn(2+)</name>
        <dbReference type="ChEBI" id="CHEBI:29035"/>
    </cofactor>
</comment>
<dbReference type="SFLD" id="SFLDS00005">
    <property type="entry name" value="Isoprenoid_Synthase_Type_I"/>
    <property type="match status" value="1"/>
</dbReference>
<organism evidence="9 10">
    <name type="scientific">Ficus carica</name>
    <name type="common">Common fig</name>
    <dbReference type="NCBI Taxonomy" id="3494"/>
    <lineage>
        <taxon>Eukaryota</taxon>
        <taxon>Viridiplantae</taxon>
        <taxon>Streptophyta</taxon>
        <taxon>Embryophyta</taxon>
        <taxon>Tracheophyta</taxon>
        <taxon>Spermatophyta</taxon>
        <taxon>Magnoliopsida</taxon>
        <taxon>eudicotyledons</taxon>
        <taxon>Gunneridae</taxon>
        <taxon>Pentapetalae</taxon>
        <taxon>rosids</taxon>
        <taxon>fabids</taxon>
        <taxon>Rosales</taxon>
        <taxon>Moraceae</taxon>
        <taxon>Ficeae</taxon>
        <taxon>Ficus</taxon>
    </lineage>
</organism>
<keyword evidence="10" id="KW-1185">Reference proteome</keyword>
<dbReference type="GO" id="GO:0000287">
    <property type="term" value="F:magnesium ion binding"/>
    <property type="evidence" value="ECO:0007669"/>
    <property type="project" value="InterPro"/>
</dbReference>
<dbReference type="GO" id="GO:0016102">
    <property type="term" value="P:diterpenoid biosynthetic process"/>
    <property type="evidence" value="ECO:0007669"/>
    <property type="project" value="InterPro"/>
</dbReference>
<evidence type="ECO:0000256" key="1">
    <source>
        <dbReference type="ARBA" id="ARBA00001936"/>
    </source>
</evidence>